<dbReference type="InterPro" id="IPR057183">
    <property type="entry name" value="DUF7861"/>
</dbReference>
<dbReference type="EMBL" id="CP001365">
    <property type="protein sequence ID" value="ACM58305.1"/>
    <property type="molecule type" value="Genomic_DNA"/>
</dbReference>
<gene>
    <name evidence="2" type="ordered locus">Hlac_2734</name>
</gene>
<dbReference type="RefSeq" id="WP_015911415.1">
    <property type="nucleotide sequence ID" value="NC_012029.1"/>
</dbReference>
<reference evidence="2 3" key="1">
    <citation type="journal article" date="2016" name="Stand. Genomic Sci.">
        <title>Complete genome sequence of the Antarctic Halorubrum lacusprofundi type strain ACAM 34.</title>
        <authorList>
            <person name="Anderson I.J."/>
            <person name="DasSarma P."/>
            <person name="Lucas S."/>
            <person name="Copeland A."/>
            <person name="Lapidus A."/>
            <person name="Del Rio T.G."/>
            <person name="Tice H."/>
            <person name="Dalin E."/>
            <person name="Bruce D.C."/>
            <person name="Goodwin L."/>
            <person name="Pitluck S."/>
            <person name="Sims D."/>
            <person name="Brettin T.S."/>
            <person name="Detter J.C."/>
            <person name="Han C.S."/>
            <person name="Larimer F."/>
            <person name="Hauser L."/>
            <person name="Land M."/>
            <person name="Ivanova N."/>
            <person name="Richardson P."/>
            <person name="Cavicchioli R."/>
            <person name="DasSarma S."/>
            <person name="Woese C.R."/>
            <person name="Kyrpides N.C."/>
        </authorList>
    </citation>
    <scope>NUCLEOTIDE SEQUENCE [LARGE SCALE GENOMIC DNA]</scope>
    <source>
        <strain evidence="3">ATCC 49239 / DSM 5036 / JCM 8891 / ACAM 34</strain>
    </source>
</reference>
<dbReference type="KEGG" id="hla:Hlac_2734"/>
<name>B9LUN8_HALLT</name>
<keyword evidence="3" id="KW-1185">Reference proteome</keyword>
<proteinExistence type="predicted"/>
<evidence type="ECO:0000313" key="3">
    <source>
        <dbReference type="Proteomes" id="UP000000740"/>
    </source>
</evidence>
<dbReference type="HOGENOM" id="CLU_2565851_0_0_2"/>
<evidence type="ECO:0000256" key="1">
    <source>
        <dbReference type="SAM" id="MobiDB-lite"/>
    </source>
</evidence>
<organism evidence="2 3">
    <name type="scientific">Halorubrum lacusprofundi (strain ATCC 49239 / DSM 5036 / JCM 8891 / ACAM 34)</name>
    <dbReference type="NCBI Taxonomy" id="416348"/>
    <lineage>
        <taxon>Archaea</taxon>
        <taxon>Methanobacteriati</taxon>
        <taxon>Methanobacteriota</taxon>
        <taxon>Stenosarchaea group</taxon>
        <taxon>Halobacteria</taxon>
        <taxon>Halobacteriales</taxon>
        <taxon>Haloferacaceae</taxon>
        <taxon>Halorubrum</taxon>
    </lineage>
</organism>
<dbReference type="Pfam" id="PF25260">
    <property type="entry name" value="DUF7861"/>
    <property type="match status" value="1"/>
</dbReference>
<feature type="compositionally biased region" description="Acidic residues" evidence="1">
    <location>
        <begin position="42"/>
        <end position="55"/>
    </location>
</feature>
<feature type="region of interest" description="Disordered" evidence="1">
    <location>
        <begin position="37"/>
        <end position="60"/>
    </location>
</feature>
<dbReference type="GeneID" id="7401345"/>
<evidence type="ECO:0000313" key="2">
    <source>
        <dbReference type="EMBL" id="ACM58305.1"/>
    </source>
</evidence>
<protein>
    <submittedName>
        <fullName evidence="2">Uncharacterized protein</fullName>
    </submittedName>
</protein>
<accession>B9LUN8</accession>
<dbReference type="Proteomes" id="UP000000740">
    <property type="component" value="Chromosome 1"/>
</dbReference>
<sequence length="97" mass="10897">MNHDRVHAREPSHHVDRWSVGVIESIDERDGHCVVAVRPVESEEGSGESEDDEEDGDRRPVELVITLAVRDLFVGRLPIGDGESPVGERVWYRKRGG</sequence>
<dbReference type="eggNOG" id="arCOG06210">
    <property type="taxonomic scope" value="Archaea"/>
</dbReference>
<dbReference type="AlphaFoldDB" id="B9LUN8"/>